<dbReference type="GO" id="GO:0005283">
    <property type="term" value="F:amino acid:sodium symporter activity"/>
    <property type="evidence" value="ECO:0007669"/>
    <property type="project" value="InterPro"/>
</dbReference>
<keyword evidence="3 9" id="KW-0813">Transport</keyword>
<feature type="transmembrane region" description="Helical" evidence="9">
    <location>
        <begin position="171"/>
        <end position="192"/>
    </location>
</feature>
<dbReference type="PRINTS" id="PR00175">
    <property type="entry name" value="NAALASMPORT"/>
</dbReference>
<keyword evidence="7 9" id="KW-1133">Transmembrane helix</keyword>
<evidence type="ECO:0000256" key="7">
    <source>
        <dbReference type="ARBA" id="ARBA00022989"/>
    </source>
</evidence>
<proteinExistence type="inferred from homology"/>
<dbReference type="Pfam" id="PF01235">
    <property type="entry name" value="Na_Ala_symp"/>
    <property type="match status" value="1"/>
</dbReference>
<dbReference type="RefSeq" id="WP_121523629.1">
    <property type="nucleotide sequence ID" value="NZ_RCHR01000004.1"/>
</dbReference>
<feature type="transmembrane region" description="Helical" evidence="9">
    <location>
        <begin position="140"/>
        <end position="159"/>
    </location>
</feature>
<dbReference type="PANTHER" id="PTHR30330">
    <property type="entry name" value="AGSS FAMILY TRANSPORTER, SODIUM-ALANINE"/>
    <property type="match status" value="1"/>
</dbReference>
<dbReference type="EMBL" id="RCHR01000004">
    <property type="protein sequence ID" value="RLL43812.1"/>
    <property type="molecule type" value="Genomic_DNA"/>
</dbReference>
<evidence type="ECO:0000256" key="6">
    <source>
        <dbReference type="ARBA" id="ARBA00022847"/>
    </source>
</evidence>
<feature type="transmembrane region" description="Helical" evidence="9">
    <location>
        <begin position="67"/>
        <end position="86"/>
    </location>
</feature>
<evidence type="ECO:0000256" key="9">
    <source>
        <dbReference type="RuleBase" id="RU363064"/>
    </source>
</evidence>
<dbReference type="GO" id="GO:0005886">
    <property type="term" value="C:plasma membrane"/>
    <property type="evidence" value="ECO:0007669"/>
    <property type="project" value="UniProtKB-SubCell"/>
</dbReference>
<feature type="transmembrane region" description="Helical" evidence="9">
    <location>
        <begin position="92"/>
        <end position="115"/>
    </location>
</feature>
<evidence type="ECO:0000256" key="1">
    <source>
        <dbReference type="ARBA" id="ARBA00004651"/>
    </source>
</evidence>
<evidence type="ECO:0000256" key="3">
    <source>
        <dbReference type="ARBA" id="ARBA00022448"/>
    </source>
</evidence>
<evidence type="ECO:0000256" key="5">
    <source>
        <dbReference type="ARBA" id="ARBA00022692"/>
    </source>
</evidence>
<dbReference type="Proteomes" id="UP000270219">
    <property type="component" value="Unassembled WGS sequence"/>
</dbReference>
<feature type="transmembrane region" description="Helical" evidence="9">
    <location>
        <begin position="418"/>
        <end position="438"/>
    </location>
</feature>
<sequence>MGELVGWISGLVWNQYFIYAFLAIGLFFTIITRFVQVTHFKDMIQLMFNREDSKSGVSSFQAISMSLGSRVGTGNIAGVVTAIALGGPGAVFWMWVMSFLGAATSFIEISLAQIYKSKIDGEYRGGPPYYIEKGLGFKKLAIAYAILTIVANGFLLMNIQSNTIAVSMEGAFGIPPFIVGLFLVAILALIVFGGTKRIAKTAEFIVPIMAIGYIVVCAIVLIANFTFIPEVFQLIFSSAFGLNSTFGGLVGSAVAWGVQRGFFSNAAGSGGETYEGAAAEVSHPAKQGLVQALAVYIDTWVICSATAFMILITGMFNVHPSGQDAVVTNVPGVEAGAINVQLAVDNVLPGFGYPFLAFALLFFCFTTMVSYYYKSETSLAYIISKKKISKRWSGSLLKFLVLIFVFTGSIVATSTAWALGDIGLGSMAYLNIFAIVLLRKPALKVLKDYKEQRKAGIDPVFDPIKLNIKNADFWEEQVKNNNEPTDEKIRII</sequence>
<feature type="transmembrane region" description="Helical" evidence="9">
    <location>
        <begin position="394"/>
        <end position="412"/>
    </location>
</feature>
<dbReference type="FunFam" id="1.20.1740.10:FF:000004">
    <property type="entry name" value="Sodium:alanine symporter family protein"/>
    <property type="match status" value="1"/>
</dbReference>
<feature type="transmembrane region" description="Helical" evidence="9">
    <location>
        <begin position="351"/>
        <end position="373"/>
    </location>
</feature>
<dbReference type="Gene3D" id="1.20.1740.10">
    <property type="entry name" value="Amino acid/polyamine transporter I"/>
    <property type="match status" value="1"/>
</dbReference>
<feature type="transmembrane region" description="Helical" evidence="9">
    <location>
        <begin position="293"/>
        <end position="316"/>
    </location>
</feature>
<evidence type="ECO:0000313" key="11">
    <source>
        <dbReference type="Proteomes" id="UP000270219"/>
    </source>
</evidence>
<keyword evidence="6 9" id="KW-0769">Symport</keyword>
<comment type="similarity">
    <text evidence="2 9">Belongs to the alanine or glycine:cation symporter (AGCS) (TC 2.A.25) family.</text>
</comment>
<name>A0A498DGN8_9BACI</name>
<dbReference type="AlphaFoldDB" id="A0A498DGN8"/>
<dbReference type="OrthoDB" id="9804874at2"/>
<evidence type="ECO:0000256" key="8">
    <source>
        <dbReference type="ARBA" id="ARBA00023136"/>
    </source>
</evidence>
<accession>A0A498DGN8</accession>
<keyword evidence="5 9" id="KW-0812">Transmembrane</keyword>
<comment type="caution">
    <text evidence="10">The sequence shown here is derived from an EMBL/GenBank/DDBJ whole genome shotgun (WGS) entry which is preliminary data.</text>
</comment>
<dbReference type="InterPro" id="IPR001463">
    <property type="entry name" value="Na/Ala_symport"/>
</dbReference>
<keyword evidence="8 9" id="KW-0472">Membrane</keyword>
<evidence type="ECO:0000313" key="10">
    <source>
        <dbReference type="EMBL" id="RLL43812.1"/>
    </source>
</evidence>
<gene>
    <name evidence="10" type="ORF">D8M04_12935</name>
</gene>
<dbReference type="NCBIfam" id="TIGR00835">
    <property type="entry name" value="agcS"/>
    <property type="match status" value="1"/>
</dbReference>
<feature type="transmembrane region" description="Helical" evidence="9">
    <location>
        <begin position="16"/>
        <end position="35"/>
    </location>
</feature>
<reference evidence="10 11" key="1">
    <citation type="submission" date="2018-10" db="EMBL/GenBank/DDBJ databases">
        <title>Oceanobacillus sp. YLB-02 draft genome.</title>
        <authorList>
            <person name="Yu L."/>
        </authorList>
    </citation>
    <scope>NUCLEOTIDE SEQUENCE [LARGE SCALE GENOMIC DNA]</scope>
    <source>
        <strain evidence="10 11">YLB-02</strain>
    </source>
</reference>
<evidence type="ECO:0000256" key="2">
    <source>
        <dbReference type="ARBA" id="ARBA00009261"/>
    </source>
</evidence>
<feature type="transmembrane region" description="Helical" evidence="9">
    <location>
        <begin position="234"/>
        <end position="258"/>
    </location>
</feature>
<feature type="transmembrane region" description="Helical" evidence="9">
    <location>
        <begin position="204"/>
        <end position="228"/>
    </location>
</feature>
<keyword evidence="4 9" id="KW-1003">Cell membrane</keyword>
<evidence type="ECO:0000256" key="4">
    <source>
        <dbReference type="ARBA" id="ARBA00022475"/>
    </source>
</evidence>
<keyword evidence="11" id="KW-1185">Reference proteome</keyword>
<comment type="subcellular location">
    <subcellularLocation>
        <location evidence="1 9">Cell membrane</location>
        <topology evidence="1 9">Multi-pass membrane protein</topology>
    </subcellularLocation>
</comment>
<dbReference type="PANTHER" id="PTHR30330:SF7">
    <property type="entry name" value="SODIUM_PROTON-DEPENDENT ALANINE CARRIER PROTEIN YRBD-RELATED"/>
    <property type="match status" value="1"/>
</dbReference>
<protein>
    <submittedName>
        <fullName evidence="10">Alanine:cation symporter family protein</fullName>
    </submittedName>
</protein>
<dbReference type="PROSITE" id="PS00873">
    <property type="entry name" value="NA_ALANINE_SYMP"/>
    <property type="match status" value="1"/>
</dbReference>
<organism evidence="10 11">
    <name type="scientific">Oceanobacillus piezotolerans</name>
    <dbReference type="NCBI Taxonomy" id="2448030"/>
    <lineage>
        <taxon>Bacteria</taxon>
        <taxon>Bacillati</taxon>
        <taxon>Bacillota</taxon>
        <taxon>Bacilli</taxon>
        <taxon>Bacillales</taxon>
        <taxon>Bacillaceae</taxon>
        <taxon>Oceanobacillus</taxon>
    </lineage>
</organism>